<name>A0A3N3ZNL8_9MICC</name>
<dbReference type="Gene3D" id="3.40.630.30">
    <property type="match status" value="1"/>
</dbReference>
<dbReference type="Proteomes" id="UP000270616">
    <property type="component" value="Unassembled WGS sequence"/>
</dbReference>
<reference evidence="2 3" key="1">
    <citation type="submission" date="2018-10" db="EMBL/GenBank/DDBJ databases">
        <title>Kocuria sp. M5W7-7, whole genome shotgun sequence.</title>
        <authorList>
            <person name="Tuo L."/>
        </authorList>
    </citation>
    <scope>NUCLEOTIDE SEQUENCE [LARGE SCALE GENOMIC DNA]</scope>
    <source>
        <strain evidence="2 3">M5W7-7</strain>
    </source>
</reference>
<dbReference type="OrthoDB" id="9795188at2"/>
<evidence type="ECO:0000313" key="3">
    <source>
        <dbReference type="Proteomes" id="UP000270616"/>
    </source>
</evidence>
<dbReference type="RefSeq" id="WP_123825663.1">
    <property type="nucleotide sequence ID" value="NZ_RKMF01000012.1"/>
</dbReference>
<keyword evidence="3" id="KW-1185">Reference proteome</keyword>
<comment type="caution">
    <text evidence="2">The sequence shown here is derived from an EMBL/GenBank/DDBJ whole genome shotgun (WGS) entry which is preliminary data.</text>
</comment>
<feature type="domain" description="N-acetyltransferase" evidence="1">
    <location>
        <begin position="18"/>
        <end position="180"/>
    </location>
</feature>
<proteinExistence type="predicted"/>
<dbReference type="PANTHER" id="PTHR43792">
    <property type="entry name" value="GNAT FAMILY, PUTATIVE (AFU_ORTHOLOGUE AFUA_3G00765)-RELATED-RELATED"/>
    <property type="match status" value="1"/>
</dbReference>
<evidence type="ECO:0000313" key="2">
    <source>
        <dbReference type="EMBL" id="ROZ62480.1"/>
    </source>
</evidence>
<dbReference type="EMBL" id="RKMF01000012">
    <property type="protein sequence ID" value="ROZ62480.1"/>
    <property type="molecule type" value="Genomic_DNA"/>
</dbReference>
<dbReference type="GO" id="GO:0016747">
    <property type="term" value="F:acyltransferase activity, transferring groups other than amino-acyl groups"/>
    <property type="evidence" value="ECO:0007669"/>
    <property type="project" value="InterPro"/>
</dbReference>
<keyword evidence="2" id="KW-0808">Transferase</keyword>
<dbReference type="AlphaFoldDB" id="A0A3N3ZNL8"/>
<dbReference type="InterPro" id="IPR000182">
    <property type="entry name" value="GNAT_dom"/>
</dbReference>
<dbReference type="InterPro" id="IPR016181">
    <property type="entry name" value="Acyl_CoA_acyltransferase"/>
</dbReference>
<gene>
    <name evidence="2" type="ORF">EDL96_09850</name>
</gene>
<evidence type="ECO:0000259" key="1">
    <source>
        <dbReference type="PROSITE" id="PS51186"/>
    </source>
</evidence>
<protein>
    <submittedName>
        <fullName evidence="2">N-acetyltransferase</fullName>
    </submittedName>
</protein>
<dbReference type="Pfam" id="PF13302">
    <property type="entry name" value="Acetyltransf_3"/>
    <property type="match status" value="1"/>
</dbReference>
<organism evidence="2 3">
    <name type="scientific">Kocuria soli</name>
    <dbReference type="NCBI Taxonomy" id="2485125"/>
    <lineage>
        <taxon>Bacteria</taxon>
        <taxon>Bacillati</taxon>
        <taxon>Actinomycetota</taxon>
        <taxon>Actinomycetes</taxon>
        <taxon>Micrococcales</taxon>
        <taxon>Micrococcaceae</taxon>
        <taxon>Kocuria</taxon>
    </lineage>
</organism>
<accession>A0A3N3ZNL8</accession>
<dbReference type="InterPro" id="IPR051531">
    <property type="entry name" value="N-acetyltransferase"/>
</dbReference>
<dbReference type="SUPFAM" id="SSF55729">
    <property type="entry name" value="Acyl-CoA N-acyltransferases (Nat)"/>
    <property type="match status" value="1"/>
</dbReference>
<dbReference type="PROSITE" id="PS51186">
    <property type="entry name" value="GNAT"/>
    <property type="match status" value="1"/>
</dbReference>
<sequence length="196" mass="21623">MNALQLPTEPPTLSDEKVTLAALSEADVDQLVLNCTDPTAVKWTTVPTPYTEQDARGYILEYVPKAWQEGSALNWAVHDHDGQLLGTIELARVRASAADIGLNFGPHARGTGAAVAACRLLIDYAFDELGLTHLHWIAFDGNWASVKLSWKVGFQEPVFIPGFLEQRGELWDCWHATLLASSPRTAERDWRVPTSS</sequence>